<gene>
    <name evidence="3" type="ORF">H0484_07285</name>
</gene>
<comment type="caution">
    <text evidence="3">The sequence shown here is derived from an EMBL/GenBank/DDBJ whole genome shotgun (WGS) entry which is preliminary data.</text>
</comment>
<keyword evidence="4" id="KW-1185">Reference proteome</keyword>
<dbReference type="PROSITE" id="PS50943">
    <property type="entry name" value="HTH_CROC1"/>
    <property type="match status" value="1"/>
</dbReference>
<dbReference type="Proteomes" id="UP000776983">
    <property type="component" value="Unassembled WGS sequence"/>
</dbReference>
<reference evidence="3 4" key="1">
    <citation type="submission" date="2020-07" db="EMBL/GenBank/DDBJ databases">
        <title>Pusillimonas sp. nov., isolated from poultry manure in Taiwan.</title>
        <authorList>
            <person name="Lin S.-Y."/>
            <person name="Tang Y.-S."/>
            <person name="Young C.-C."/>
        </authorList>
    </citation>
    <scope>NUCLEOTIDE SEQUENCE [LARGE SCALE GENOMIC DNA]</scope>
    <source>
        <strain evidence="3 4">CC-YST705</strain>
    </source>
</reference>
<protein>
    <submittedName>
        <fullName evidence="3">Transcriptional regulator</fullName>
    </submittedName>
</protein>
<dbReference type="RefSeq" id="WP_255644622.1">
    <property type="nucleotide sequence ID" value="NZ_JACDXW010000003.1"/>
</dbReference>
<feature type="region of interest" description="Disordered" evidence="1">
    <location>
        <begin position="38"/>
        <end position="67"/>
    </location>
</feature>
<dbReference type="Pfam" id="PF01381">
    <property type="entry name" value="HTH_3"/>
    <property type="match status" value="1"/>
</dbReference>
<sequence length="109" mass="11742">MSQSAIANYENGSRRSPKSIFALADALQVQAQWLAEGKGGMEAPPYNAPHPAGSAKQPPHPAHTLSEPLPILAPWPFPKISPDTYWSLDSNARLLIENTVGSLITSLQK</sequence>
<dbReference type="Gene3D" id="1.10.260.40">
    <property type="entry name" value="lambda repressor-like DNA-binding domains"/>
    <property type="match status" value="1"/>
</dbReference>
<accession>A0ABS8CBZ1</accession>
<evidence type="ECO:0000259" key="2">
    <source>
        <dbReference type="PROSITE" id="PS50943"/>
    </source>
</evidence>
<feature type="domain" description="HTH cro/C1-type" evidence="2">
    <location>
        <begin position="1"/>
        <end position="34"/>
    </location>
</feature>
<dbReference type="CDD" id="cd00093">
    <property type="entry name" value="HTH_XRE"/>
    <property type="match status" value="1"/>
</dbReference>
<evidence type="ECO:0000313" key="4">
    <source>
        <dbReference type="Proteomes" id="UP000776983"/>
    </source>
</evidence>
<evidence type="ECO:0000256" key="1">
    <source>
        <dbReference type="SAM" id="MobiDB-lite"/>
    </source>
</evidence>
<dbReference type="InterPro" id="IPR010982">
    <property type="entry name" value="Lambda_DNA-bd_dom_sf"/>
</dbReference>
<evidence type="ECO:0000313" key="3">
    <source>
        <dbReference type="EMBL" id="MCB5363550.1"/>
    </source>
</evidence>
<dbReference type="EMBL" id="JACDXW010000003">
    <property type="protein sequence ID" value="MCB5363550.1"/>
    <property type="molecule type" value="Genomic_DNA"/>
</dbReference>
<dbReference type="InterPro" id="IPR001387">
    <property type="entry name" value="Cro/C1-type_HTH"/>
</dbReference>
<name>A0ABS8CBZ1_9BURK</name>
<proteinExistence type="predicted"/>
<organism evidence="3 4">
    <name type="scientific">Mesopusillimonas faecipullorum</name>
    <dbReference type="NCBI Taxonomy" id="2755040"/>
    <lineage>
        <taxon>Bacteria</taxon>
        <taxon>Pseudomonadati</taxon>
        <taxon>Pseudomonadota</taxon>
        <taxon>Betaproteobacteria</taxon>
        <taxon>Burkholderiales</taxon>
        <taxon>Alcaligenaceae</taxon>
        <taxon>Mesopusillimonas</taxon>
    </lineage>
</organism>